<dbReference type="RefSeq" id="WP_020041111.1">
    <property type="nucleotide sequence ID" value="NZ_KE557273.1"/>
</dbReference>
<dbReference type="SUPFAM" id="SSF56219">
    <property type="entry name" value="DNase I-like"/>
    <property type="match status" value="1"/>
</dbReference>
<dbReference type="Pfam" id="PF03372">
    <property type="entry name" value="Exo_endo_phos"/>
    <property type="match status" value="1"/>
</dbReference>
<dbReference type="Gene3D" id="3.60.10.10">
    <property type="entry name" value="Endonuclease/exonuclease/phosphatase"/>
    <property type="match status" value="1"/>
</dbReference>
<keyword evidence="3" id="KW-1185">Reference proteome</keyword>
<dbReference type="OrthoDB" id="9793162at2"/>
<evidence type="ECO:0000313" key="3">
    <source>
        <dbReference type="Proteomes" id="UP000015347"/>
    </source>
</evidence>
<evidence type="ECO:0000313" key="2">
    <source>
        <dbReference type="EMBL" id="EPX84988.1"/>
    </source>
</evidence>
<proteinExistence type="predicted"/>
<dbReference type="STRING" id="1123237.Salmuc_00585"/>
<comment type="caution">
    <text evidence="2">The sequence shown here is derived from an EMBL/GenBank/DDBJ whole genome shotgun (WGS) entry which is preliminary data.</text>
</comment>
<dbReference type="HOGENOM" id="CLU_030508_1_0_5"/>
<dbReference type="Proteomes" id="UP000015347">
    <property type="component" value="Unassembled WGS sequence"/>
</dbReference>
<reference evidence="3" key="1">
    <citation type="journal article" date="2014" name="Stand. Genomic Sci.">
        <title>Genome sequence of the exopolysaccharide-producing Salipiger mucosus type strain (DSM 16094(T)), a moderately halophilic member of the Roseobacter clade.</title>
        <authorList>
            <person name="Riedel T."/>
            <person name="Spring S."/>
            <person name="Fiebig A."/>
            <person name="Petersen J."/>
            <person name="Kyrpides N.C."/>
            <person name="Goker M."/>
            <person name="Klenk H.P."/>
        </authorList>
    </citation>
    <scope>NUCLEOTIDE SEQUENCE [LARGE SCALE GENOMIC DNA]</scope>
    <source>
        <strain evidence="3">DSM 16094</strain>
    </source>
</reference>
<feature type="domain" description="Endonuclease/exonuclease/phosphatase" evidence="1">
    <location>
        <begin position="66"/>
        <end position="296"/>
    </location>
</feature>
<dbReference type="InterPro" id="IPR005135">
    <property type="entry name" value="Endo/exonuclease/phosphatase"/>
</dbReference>
<dbReference type="GO" id="GO:0003824">
    <property type="term" value="F:catalytic activity"/>
    <property type="evidence" value="ECO:0007669"/>
    <property type="project" value="InterPro"/>
</dbReference>
<dbReference type="PROSITE" id="PS51257">
    <property type="entry name" value="PROKAR_LIPOPROTEIN"/>
    <property type="match status" value="1"/>
</dbReference>
<protein>
    <recommendedName>
        <fullName evidence="1">Endonuclease/exonuclease/phosphatase domain-containing protein</fullName>
    </recommendedName>
</protein>
<name>S9QZ94_9RHOB</name>
<dbReference type="InterPro" id="IPR036691">
    <property type="entry name" value="Endo/exonu/phosph_ase_sf"/>
</dbReference>
<organism evidence="2 3">
    <name type="scientific">Salipiger mucosus DSM 16094</name>
    <dbReference type="NCBI Taxonomy" id="1123237"/>
    <lineage>
        <taxon>Bacteria</taxon>
        <taxon>Pseudomonadati</taxon>
        <taxon>Pseudomonadota</taxon>
        <taxon>Alphaproteobacteria</taxon>
        <taxon>Rhodobacterales</taxon>
        <taxon>Roseobacteraceae</taxon>
        <taxon>Salipiger</taxon>
    </lineage>
</organism>
<gene>
    <name evidence="2" type="ORF">Salmuc_00585</name>
</gene>
<evidence type="ECO:0000259" key="1">
    <source>
        <dbReference type="Pfam" id="PF03372"/>
    </source>
</evidence>
<accession>S9QZ94</accession>
<dbReference type="EMBL" id="APVH01000011">
    <property type="protein sequence ID" value="EPX84988.1"/>
    <property type="molecule type" value="Genomic_DNA"/>
</dbReference>
<dbReference type="AlphaFoldDB" id="S9QZ94"/>
<sequence length="306" mass="34079">MRLVRPVLRTLALLLVGLLLVACAQQVRLTEWSDPPAPRDGALRIATLNVHYIDLRSSGDGPWTRAGWERRRPALTAAVGDMQADIIAFQEMESFRGGNDDSNNLARRHLLEAHPDYEAAATGDWRAFPSTQPIFYRSDRFELRDQGWFFFSDTPDVIYSRTFDGSWPAFASWAEFAPVGGGPAFRVVNLHFEYRSASNRRLSAELVAERIAPVIGQGTPVIVAGDLNALHGWRVMEILESAGLRFPRVPAATYHLNRGINLLGPIDHVGLTPDLQVSAGPFVLQRKYAGQWPSDHYPVLLDVTLP</sequence>
<dbReference type="eggNOG" id="COG3568">
    <property type="taxonomic scope" value="Bacteria"/>
</dbReference>